<feature type="transmembrane region" description="Helical" evidence="1">
    <location>
        <begin position="30"/>
        <end position="52"/>
    </location>
</feature>
<accession>A0A382U8Y8</accession>
<dbReference type="AlphaFoldDB" id="A0A382U8Y8"/>
<sequence length="153" mass="16724">MYRKISPKPDAIKASDIANSAKRLRRVIPFTYLIIHLGGILIIASLSIFPWRPGFFEGGGHVRVAFLGGRDWVVAFLVPDLAADFHVDVALVTSGMNKAKKLGVINLPAFAGEHEARAAVLDDRVLHMDKASPGNHGLDGFRQRDVPMDKVTV</sequence>
<evidence type="ECO:0000313" key="2">
    <source>
        <dbReference type="EMBL" id="SVD30492.1"/>
    </source>
</evidence>
<dbReference type="EMBL" id="UINC01142264">
    <property type="protein sequence ID" value="SVD30492.1"/>
    <property type="molecule type" value="Genomic_DNA"/>
</dbReference>
<gene>
    <name evidence="2" type="ORF">METZ01_LOCUS383346</name>
</gene>
<organism evidence="2">
    <name type="scientific">marine metagenome</name>
    <dbReference type="NCBI Taxonomy" id="408172"/>
    <lineage>
        <taxon>unclassified sequences</taxon>
        <taxon>metagenomes</taxon>
        <taxon>ecological metagenomes</taxon>
    </lineage>
</organism>
<evidence type="ECO:0000256" key="1">
    <source>
        <dbReference type="SAM" id="Phobius"/>
    </source>
</evidence>
<keyword evidence="1" id="KW-0812">Transmembrane</keyword>
<reference evidence="2" key="1">
    <citation type="submission" date="2018-05" db="EMBL/GenBank/DDBJ databases">
        <authorList>
            <person name="Lanie J.A."/>
            <person name="Ng W.-L."/>
            <person name="Kazmierczak K.M."/>
            <person name="Andrzejewski T.M."/>
            <person name="Davidsen T.M."/>
            <person name="Wayne K.J."/>
            <person name="Tettelin H."/>
            <person name="Glass J.I."/>
            <person name="Rusch D."/>
            <person name="Podicherti R."/>
            <person name="Tsui H.-C.T."/>
            <person name="Winkler M.E."/>
        </authorList>
    </citation>
    <scope>NUCLEOTIDE SEQUENCE</scope>
</reference>
<feature type="non-terminal residue" evidence="2">
    <location>
        <position position="153"/>
    </location>
</feature>
<keyword evidence="1" id="KW-0472">Membrane</keyword>
<protein>
    <submittedName>
        <fullName evidence="2">Uncharacterized protein</fullName>
    </submittedName>
</protein>
<proteinExistence type="predicted"/>
<keyword evidence="1" id="KW-1133">Transmembrane helix</keyword>
<name>A0A382U8Y8_9ZZZZ</name>